<dbReference type="GO" id="GO:0000162">
    <property type="term" value="P:L-tryptophan biosynthetic process"/>
    <property type="evidence" value="ECO:0007669"/>
    <property type="project" value="UniProtKB-KW"/>
</dbReference>
<dbReference type="InterPro" id="IPR005940">
    <property type="entry name" value="Anthranilate_Pribosyl_Tfrase"/>
</dbReference>
<keyword evidence="3" id="KW-0028">Amino-acid biosynthesis</keyword>
<dbReference type="EC" id="2.4.2.18" evidence="2"/>
<dbReference type="EMBL" id="CAFBLM010000035">
    <property type="protein sequence ID" value="CAB4872150.1"/>
    <property type="molecule type" value="Genomic_DNA"/>
</dbReference>
<dbReference type="PANTHER" id="PTHR43285:SF2">
    <property type="entry name" value="ANTHRANILATE PHOSPHORIBOSYLTRANSFERASE"/>
    <property type="match status" value="1"/>
</dbReference>
<dbReference type="InterPro" id="IPR017459">
    <property type="entry name" value="Glycosyl_Trfase_fam3_N_dom"/>
</dbReference>
<evidence type="ECO:0000256" key="2">
    <source>
        <dbReference type="ARBA" id="ARBA00011948"/>
    </source>
</evidence>
<dbReference type="SUPFAM" id="SSF52418">
    <property type="entry name" value="Nucleoside phosphorylase/phosphoribosyltransferase catalytic domain"/>
    <property type="match status" value="1"/>
</dbReference>
<keyword evidence="6" id="KW-0822">Tryptophan biosynthesis</keyword>
<evidence type="ECO:0000256" key="7">
    <source>
        <dbReference type="ARBA" id="ARBA00023141"/>
    </source>
</evidence>
<evidence type="ECO:0000256" key="5">
    <source>
        <dbReference type="ARBA" id="ARBA00022679"/>
    </source>
</evidence>
<gene>
    <name evidence="10" type="ORF">UFOPK3401_00869</name>
</gene>
<dbReference type="InterPro" id="IPR035902">
    <property type="entry name" value="Nuc_phospho_transferase"/>
</dbReference>
<dbReference type="SUPFAM" id="SSF47648">
    <property type="entry name" value="Nucleoside phosphorylase/phosphoribosyltransferase N-terminal domain"/>
    <property type="match status" value="1"/>
</dbReference>
<dbReference type="PANTHER" id="PTHR43285">
    <property type="entry name" value="ANTHRANILATE PHOSPHORIBOSYLTRANSFERASE"/>
    <property type="match status" value="1"/>
</dbReference>
<dbReference type="AlphaFoldDB" id="A0A6J7DSF8"/>
<evidence type="ECO:0000256" key="1">
    <source>
        <dbReference type="ARBA" id="ARBA00004907"/>
    </source>
</evidence>
<dbReference type="InterPro" id="IPR036320">
    <property type="entry name" value="Glycosyl_Trfase_fam3_N_dom_sf"/>
</dbReference>
<dbReference type="FunFam" id="3.40.1030.10:FF:000002">
    <property type="entry name" value="Anthranilate phosphoribosyltransferase"/>
    <property type="match status" value="1"/>
</dbReference>
<feature type="domain" description="Glycosyl transferase family 3" evidence="8">
    <location>
        <begin position="86"/>
        <end position="316"/>
    </location>
</feature>
<dbReference type="InterPro" id="IPR000312">
    <property type="entry name" value="Glycosyl_Trfase_fam3"/>
</dbReference>
<evidence type="ECO:0000259" key="9">
    <source>
        <dbReference type="Pfam" id="PF02885"/>
    </source>
</evidence>
<sequence length="361" mass="37135">MAEIASVVNPDVPTWSDIFTDLLHGYDLDPLVTTWAMNQIMNDAASAVQMAGFLVAMRAKGETPAEVNGLVEAMLAHAKLIDIPGHAVDVVGTGGDRSNSVNISTMAAIAVAGTGAHVVKHGNRAASSACGSADLLEALGIDLSLTPDAVEAVGKSVGITFCFAPIFHPSMRFVGPTRKELGIPTIFNILGPLSNPAQPTASAVGCGDLRRARLIADVFAHRQSTALVFRGDDGLDEITTTTTTQVWRVHGGTVTEDSLSPQRLGLTPASPTDLLGGDPAVNAAIARDVFAGKTGPVRDVVVANAAAALVALEMSKADAGASWPKLEDAFVEAMDQVRVSLDGGGAASVLQAWVAATVAKA</sequence>
<keyword evidence="4" id="KW-0328">Glycosyltransferase</keyword>
<comment type="pathway">
    <text evidence="1">Amino-acid biosynthesis; L-tryptophan biosynthesis; L-tryptophan from chorismate: step 2/5.</text>
</comment>
<dbReference type="Pfam" id="PF00591">
    <property type="entry name" value="Glycos_transf_3"/>
    <property type="match status" value="1"/>
</dbReference>
<dbReference type="Gene3D" id="3.40.1030.10">
    <property type="entry name" value="Nucleoside phosphorylase/phosphoribosyltransferase catalytic domain"/>
    <property type="match status" value="1"/>
</dbReference>
<evidence type="ECO:0000256" key="3">
    <source>
        <dbReference type="ARBA" id="ARBA00022605"/>
    </source>
</evidence>
<accession>A0A6J7DSF8</accession>
<proteinExistence type="inferred from homology"/>
<dbReference type="Gene3D" id="1.20.970.10">
    <property type="entry name" value="Transferase, Pyrimidine Nucleoside Phosphorylase, Chain C"/>
    <property type="match status" value="1"/>
</dbReference>
<dbReference type="HAMAP" id="MF_00211">
    <property type="entry name" value="TrpD"/>
    <property type="match status" value="1"/>
</dbReference>
<keyword evidence="7" id="KW-0057">Aromatic amino acid biosynthesis</keyword>
<feature type="domain" description="Glycosyl transferase family 3 N-terminal" evidence="9">
    <location>
        <begin position="17"/>
        <end position="78"/>
    </location>
</feature>
<evidence type="ECO:0000259" key="8">
    <source>
        <dbReference type="Pfam" id="PF00591"/>
    </source>
</evidence>
<reference evidence="10" key="1">
    <citation type="submission" date="2020-05" db="EMBL/GenBank/DDBJ databases">
        <authorList>
            <person name="Chiriac C."/>
            <person name="Salcher M."/>
            <person name="Ghai R."/>
            <person name="Kavagutti S V."/>
        </authorList>
    </citation>
    <scope>NUCLEOTIDE SEQUENCE</scope>
</reference>
<protein>
    <recommendedName>
        <fullName evidence="2">anthranilate phosphoribosyltransferase</fullName>
        <ecNumber evidence="2">2.4.2.18</ecNumber>
    </recommendedName>
</protein>
<evidence type="ECO:0000313" key="10">
    <source>
        <dbReference type="EMBL" id="CAB4872150.1"/>
    </source>
</evidence>
<keyword evidence="5" id="KW-0808">Transferase</keyword>
<dbReference type="GO" id="GO:0004048">
    <property type="term" value="F:anthranilate phosphoribosyltransferase activity"/>
    <property type="evidence" value="ECO:0007669"/>
    <property type="project" value="UniProtKB-EC"/>
</dbReference>
<dbReference type="Pfam" id="PF02885">
    <property type="entry name" value="Glycos_trans_3N"/>
    <property type="match status" value="1"/>
</dbReference>
<evidence type="ECO:0000256" key="6">
    <source>
        <dbReference type="ARBA" id="ARBA00022822"/>
    </source>
</evidence>
<dbReference type="GO" id="GO:0005829">
    <property type="term" value="C:cytosol"/>
    <property type="evidence" value="ECO:0007669"/>
    <property type="project" value="TreeGrafter"/>
</dbReference>
<organism evidence="10">
    <name type="scientific">freshwater metagenome</name>
    <dbReference type="NCBI Taxonomy" id="449393"/>
    <lineage>
        <taxon>unclassified sequences</taxon>
        <taxon>metagenomes</taxon>
        <taxon>ecological metagenomes</taxon>
    </lineage>
</organism>
<evidence type="ECO:0000256" key="4">
    <source>
        <dbReference type="ARBA" id="ARBA00022676"/>
    </source>
</evidence>
<name>A0A6J7DSF8_9ZZZZ</name>
<dbReference type="NCBIfam" id="TIGR01245">
    <property type="entry name" value="trpD"/>
    <property type="match status" value="1"/>
</dbReference>